<dbReference type="InterPro" id="IPR000504">
    <property type="entry name" value="RRM_dom"/>
</dbReference>
<gene>
    <name evidence="5" type="ORF">BCR42DRAFT_402481</name>
</gene>
<dbReference type="Pfam" id="PF00076">
    <property type="entry name" value="RRM_1"/>
    <property type="match status" value="2"/>
</dbReference>
<dbReference type="GO" id="GO:0003729">
    <property type="term" value="F:mRNA binding"/>
    <property type="evidence" value="ECO:0007669"/>
    <property type="project" value="TreeGrafter"/>
</dbReference>
<dbReference type="InterPro" id="IPR035979">
    <property type="entry name" value="RBD_domain_sf"/>
</dbReference>
<keyword evidence="1 2" id="KW-0694">RNA-binding</keyword>
<dbReference type="OrthoDB" id="439808at2759"/>
<dbReference type="InterPro" id="IPR012677">
    <property type="entry name" value="Nucleotide-bd_a/b_plait_sf"/>
</dbReference>
<dbReference type="CDD" id="cd00590">
    <property type="entry name" value="RRM_SF"/>
    <property type="match status" value="1"/>
</dbReference>
<dbReference type="STRING" id="90262.A0A1X2IY13"/>
<dbReference type="PANTHER" id="PTHR48025">
    <property type="entry name" value="OS02G0815200 PROTEIN"/>
    <property type="match status" value="1"/>
</dbReference>
<dbReference type="SUPFAM" id="SSF54928">
    <property type="entry name" value="RNA-binding domain, RBD"/>
    <property type="match status" value="2"/>
</dbReference>
<dbReference type="SMART" id="SM00360">
    <property type="entry name" value="RRM"/>
    <property type="match status" value="2"/>
</dbReference>
<feature type="compositionally biased region" description="Low complexity" evidence="3">
    <location>
        <begin position="100"/>
        <end position="126"/>
    </location>
</feature>
<feature type="domain" description="RRM" evidence="4">
    <location>
        <begin position="146"/>
        <end position="222"/>
    </location>
</feature>
<accession>A0A1X2IY13</accession>
<feature type="region of interest" description="Disordered" evidence="3">
    <location>
        <begin position="90"/>
        <end position="143"/>
    </location>
</feature>
<feature type="compositionally biased region" description="Basic residues" evidence="3">
    <location>
        <begin position="127"/>
        <end position="136"/>
    </location>
</feature>
<dbReference type="InterPro" id="IPR050502">
    <property type="entry name" value="Euk_RNA-bind_prot"/>
</dbReference>
<proteinExistence type="predicted"/>
<evidence type="ECO:0000256" key="1">
    <source>
        <dbReference type="ARBA" id="ARBA00022884"/>
    </source>
</evidence>
<evidence type="ECO:0000313" key="6">
    <source>
        <dbReference type="Proteomes" id="UP000193560"/>
    </source>
</evidence>
<evidence type="ECO:0000256" key="3">
    <source>
        <dbReference type="SAM" id="MobiDB-lite"/>
    </source>
</evidence>
<dbReference type="Gene3D" id="3.30.70.330">
    <property type="match status" value="2"/>
</dbReference>
<dbReference type="PANTHER" id="PTHR48025:SF1">
    <property type="entry name" value="RRM DOMAIN-CONTAINING PROTEIN"/>
    <property type="match status" value="1"/>
</dbReference>
<keyword evidence="6" id="KW-1185">Reference proteome</keyword>
<sequence length="241" mass="26209">MSTAAPAEKEDNKVFVGNLSFSTDNDGLRDYFEPAGKVVKATVIRLGKRRSAGYGFVTFETAQEAEKAVDKFNKTELDEREITVQIARPKAAPKSTPTKDATTTGGEATVTTDDTEGTAASATTTSKPRRRRRSLTTRRPTTASTTRVFVANLPFSTTDDELAALFEDFTIGAASIARLRNGRSKGYGFIDVADETEQQKIIDNFKPVTVSEREISVKVAMVPVDVDAAADQVKQDEETVQ</sequence>
<organism evidence="5 6">
    <name type="scientific">Absidia repens</name>
    <dbReference type="NCBI Taxonomy" id="90262"/>
    <lineage>
        <taxon>Eukaryota</taxon>
        <taxon>Fungi</taxon>
        <taxon>Fungi incertae sedis</taxon>
        <taxon>Mucoromycota</taxon>
        <taxon>Mucoromycotina</taxon>
        <taxon>Mucoromycetes</taxon>
        <taxon>Mucorales</taxon>
        <taxon>Cunninghamellaceae</taxon>
        <taxon>Absidia</taxon>
    </lineage>
</organism>
<evidence type="ECO:0000259" key="4">
    <source>
        <dbReference type="PROSITE" id="PS50102"/>
    </source>
</evidence>
<name>A0A1X2IY13_9FUNG</name>
<comment type="caution">
    <text evidence="5">The sequence shown here is derived from an EMBL/GenBank/DDBJ whole genome shotgun (WGS) entry which is preliminary data.</text>
</comment>
<feature type="domain" description="RRM" evidence="4">
    <location>
        <begin position="12"/>
        <end position="89"/>
    </location>
</feature>
<dbReference type="GO" id="GO:0005634">
    <property type="term" value="C:nucleus"/>
    <property type="evidence" value="ECO:0007669"/>
    <property type="project" value="TreeGrafter"/>
</dbReference>
<dbReference type="PROSITE" id="PS50102">
    <property type="entry name" value="RRM"/>
    <property type="match status" value="2"/>
</dbReference>
<dbReference type="Proteomes" id="UP000193560">
    <property type="component" value="Unassembled WGS sequence"/>
</dbReference>
<evidence type="ECO:0000313" key="5">
    <source>
        <dbReference type="EMBL" id="ORZ24226.1"/>
    </source>
</evidence>
<reference evidence="5 6" key="1">
    <citation type="submission" date="2016-07" db="EMBL/GenBank/DDBJ databases">
        <title>Pervasive Adenine N6-methylation of Active Genes in Fungi.</title>
        <authorList>
            <consortium name="DOE Joint Genome Institute"/>
            <person name="Mondo S.J."/>
            <person name="Dannebaum R.O."/>
            <person name="Kuo R.C."/>
            <person name="Labutti K."/>
            <person name="Haridas S."/>
            <person name="Kuo A."/>
            <person name="Salamov A."/>
            <person name="Ahrendt S.R."/>
            <person name="Lipzen A."/>
            <person name="Sullivan W."/>
            <person name="Andreopoulos W.B."/>
            <person name="Clum A."/>
            <person name="Lindquist E."/>
            <person name="Daum C."/>
            <person name="Ramamoorthy G.K."/>
            <person name="Gryganskyi A."/>
            <person name="Culley D."/>
            <person name="Magnuson J.K."/>
            <person name="James T.Y."/>
            <person name="O'Malley M.A."/>
            <person name="Stajich J.E."/>
            <person name="Spatafora J.W."/>
            <person name="Visel A."/>
            <person name="Grigoriev I.V."/>
        </authorList>
    </citation>
    <scope>NUCLEOTIDE SEQUENCE [LARGE SCALE GENOMIC DNA]</scope>
    <source>
        <strain evidence="5 6">NRRL 1336</strain>
    </source>
</reference>
<evidence type="ECO:0000256" key="2">
    <source>
        <dbReference type="PROSITE-ProRule" id="PRU00176"/>
    </source>
</evidence>
<dbReference type="AlphaFoldDB" id="A0A1X2IY13"/>
<protein>
    <recommendedName>
        <fullName evidence="4">RRM domain-containing protein</fullName>
    </recommendedName>
</protein>
<dbReference type="EMBL" id="MCGE01000002">
    <property type="protein sequence ID" value="ORZ24226.1"/>
    <property type="molecule type" value="Genomic_DNA"/>
</dbReference>